<dbReference type="GO" id="GO:0016787">
    <property type="term" value="F:hydrolase activity"/>
    <property type="evidence" value="ECO:0007669"/>
    <property type="project" value="UniProtKB-KW"/>
</dbReference>
<dbReference type="EMBL" id="CAEZWE010000098">
    <property type="protein sequence ID" value="CAB4664841.1"/>
    <property type="molecule type" value="Genomic_DNA"/>
</dbReference>
<dbReference type="PANTHER" id="PTHR43046:SF14">
    <property type="entry name" value="MUTT_NUDIX FAMILY PROTEIN"/>
    <property type="match status" value="1"/>
</dbReference>
<evidence type="ECO:0000256" key="1">
    <source>
        <dbReference type="ARBA" id="ARBA00001946"/>
    </source>
</evidence>
<evidence type="ECO:0000313" key="5">
    <source>
        <dbReference type="EMBL" id="CAB4664841.1"/>
    </source>
</evidence>
<dbReference type="EMBL" id="CAEZTC010000068">
    <property type="protein sequence ID" value="CAB4558742.1"/>
    <property type="molecule type" value="Genomic_DNA"/>
</dbReference>
<dbReference type="InterPro" id="IPR000086">
    <property type="entry name" value="NUDIX_hydrolase_dom"/>
</dbReference>
<proteinExistence type="predicted"/>
<evidence type="ECO:0000259" key="3">
    <source>
        <dbReference type="PROSITE" id="PS51462"/>
    </source>
</evidence>
<dbReference type="PANTHER" id="PTHR43046">
    <property type="entry name" value="GDP-MANNOSE MANNOSYL HYDROLASE"/>
    <property type="match status" value="1"/>
</dbReference>
<dbReference type="AlphaFoldDB" id="A0A6J6D4N6"/>
<dbReference type="InterPro" id="IPR020084">
    <property type="entry name" value="NUDIX_hydrolase_CS"/>
</dbReference>
<dbReference type="PRINTS" id="PR00502">
    <property type="entry name" value="NUDIXFAMILY"/>
</dbReference>
<dbReference type="Pfam" id="PF00293">
    <property type="entry name" value="NUDIX"/>
    <property type="match status" value="1"/>
</dbReference>
<accession>A0A6J6D4N6</accession>
<comment type="cofactor">
    <cofactor evidence="1">
        <name>Mg(2+)</name>
        <dbReference type="ChEBI" id="CHEBI:18420"/>
    </cofactor>
</comment>
<sequence length="167" mass="18677">MNPLSLRPAVRGLVIDTDERILLVRLVFPHGAWWVLPGGGIAEGETDIDALHRELAEEIGITSPHIGALVWNRTHVFDVVDSDGVQWQGQRETVYIVRTEPFAPAPHMSPEELTAENISEIRWWTMNELHTHAGPDHLSPTDLAVHVETILRQGIPHTPFEISNIAD</sequence>
<dbReference type="PROSITE" id="PS51462">
    <property type="entry name" value="NUDIX"/>
    <property type="match status" value="1"/>
</dbReference>
<evidence type="ECO:0000256" key="2">
    <source>
        <dbReference type="ARBA" id="ARBA00022801"/>
    </source>
</evidence>
<dbReference type="PROSITE" id="PS00893">
    <property type="entry name" value="NUDIX_BOX"/>
    <property type="match status" value="1"/>
</dbReference>
<dbReference type="SUPFAM" id="SSF55811">
    <property type="entry name" value="Nudix"/>
    <property type="match status" value="1"/>
</dbReference>
<dbReference type="InterPro" id="IPR020476">
    <property type="entry name" value="Nudix_hydrolase"/>
</dbReference>
<dbReference type="Gene3D" id="3.90.79.10">
    <property type="entry name" value="Nucleoside Triphosphate Pyrophosphohydrolase"/>
    <property type="match status" value="1"/>
</dbReference>
<keyword evidence="2" id="KW-0378">Hydrolase</keyword>
<protein>
    <submittedName>
        <fullName evidence="4">Unannotated protein</fullName>
    </submittedName>
</protein>
<organism evidence="4">
    <name type="scientific">freshwater metagenome</name>
    <dbReference type="NCBI Taxonomy" id="449393"/>
    <lineage>
        <taxon>unclassified sequences</taxon>
        <taxon>metagenomes</taxon>
        <taxon>ecological metagenomes</taxon>
    </lineage>
</organism>
<dbReference type="InterPro" id="IPR015797">
    <property type="entry name" value="NUDIX_hydrolase-like_dom_sf"/>
</dbReference>
<gene>
    <name evidence="4" type="ORF">UFOPK1572_00674</name>
    <name evidence="5" type="ORF">UFOPK2169_01649</name>
</gene>
<reference evidence="4" key="1">
    <citation type="submission" date="2020-05" db="EMBL/GenBank/DDBJ databases">
        <authorList>
            <person name="Chiriac C."/>
            <person name="Salcher M."/>
            <person name="Ghai R."/>
            <person name="Kavagutti S V."/>
        </authorList>
    </citation>
    <scope>NUCLEOTIDE SEQUENCE</scope>
</reference>
<evidence type="ECO:0000313" key="4">
    <source>
        <dbReference type="EMBL" id="CAB4558742.1"/>
    </source>
</evidence>
<feature type="domain" description="Nudix hydrolase" evidence="3">
    <location>
        <begin position="5"/>
        <end position="151"/>
    </location>
</feature>
<name>A0A6J6D4N6_9ZZZZ</name>